<evidence type="ECO:0000313" key="1">
    <source>
        <dbReference type="EMBL" id="TQM89792.1"/>
    </source>
</evidence>
<dbReference type="RefSeq" id="WP_142085861.1">
    <property type="nucleotide sequence ID" value="NZ_VFPT01000005.1"/>
</dbReference>
<name>A0A543K3Y6_9RHOB</name>
<proteinExistence type="predicted"/>
<comment type="caution">
    <text evidence="1">The sequence shown here is derived from an EMBL/GenBank/DDBJ whole genome shotgun (WGS) entry which is preliminary data.</text>
</comment>
<protein>
    <submittedName>
        <fullName evidence="1">Uncharacterized protein</fullName>
    </submittedName>
</protein>
<organism evidence="1 2">
    <name type="scientific">Roseinatronobacter monicus</name>
    <dbReference type="NCBI Taxonomy" id="393481"/>
    <lineage>
        <taxon>Bacteria</taxon>
        <taxon>Pseudomonadati</taxon>
        <taxon>Pseudomonadota</taxon>
        <taxon>Alphaproteobacteria</taxon>
        <taxon>Rhodobacterales</taxon>
        <taxon>Paracoccaceae</taxon>
        <taxon>Roseinatronobacter</taxon>
    </lineage>
</organism>
<dbReference type="Proteomes" id="UP000320582">
    <property type="component" value="Unassembled WGS sequence"/>
</dbReference>
<gene>
    <name evidence="1" type="ORF">BD293_4477</name>
</gene>
<keyword evidence="2" id="KW-1185">Reference proteome</keyword>
<dbReference type="AlphaFoldDB" id="A0A543K3Y6"/>
<sequence length="94" mass="10413">MTDTPALWIVKRCTASLKMLGYYAGPGRYCTTEADARHMTRQQADQLAEDLDSYGATKGTCERYFAVQHPQESAWDAAAEALKDEGFYAGPWVG</sequence>
<dbReference type="EMBL" id="VFPT01000005">
    <property type="protein sequence ID" value="TQM89792.1"/>
    <property type="molecule type" value="Genomic_DNA"/>
</dbReference>
<accession>A0A543K3Y6</accession>
<evidence type="ECO:0000313" key="2">
    <source>
        <dbReference type="Proteomes" id="UP000320582"/>
    </source>
</evidence>
<reference evidence="1 2" key="1">
    <citation type="submission" date="2019-06" db="EMBL/GenBank/DDBJ databases">
        <title>Genomic Encyclopedia of Archaeal and Bacterial Type Strains, Phase II (KMG-II): from individual species to whole genera.</title>
        <authorList>
            <person name="Goeker M."/>
        </authorList>
    </citation>
    <scope>NUCLEOTIDE SEQUENCE [LARGE SCALE GENOMIC DNA]</scope>
    <source>
        <strain evidence="1 2">DSM 18423</strain>
    </source>
</reference>